<gene>
    <name evidence="1" type="ORF">B1812_21785</name>
</gene>
<sequence>MLSIRDPRAAELAKLLAARRKTTMTEAIIVALENELKRERERVPLPERLARLAVKARKLAGPKGRDVPKEELDEFWGQ</sequence>
<organism evidence="1 2">
    <name type="scientific">Methylocystis bryophila</name>
    <dbReference type="NCBI Taxonomy" id="655015"/>
    <lineage>
        <taxon>Bacteria</taxon>
        <taxon>Pseudomonadati</taxon>
        <taxon>Pseudomonadota</taxon>
        <taxon>Alphaproteobacteria</taxon>
        <taxon>Hyphomicrobiales</taxon>
        <taxon>Methylocystaceae</taxon>
        <taxon>Methylocystis</taxon>
    </lineage>
</organism>
<keyword evidence="2" id="KW-1185">Reference proteome</keyword>
<dbReference type="Proteomes" id="UP000193978">
    <property type="component" value="Plasmid p1"/>
</dbReference>
<name>A0A1W6N223_9HYPH</name>
<dbReference type="KEGG" id="mbry:B1812_21785"/>
<dbReference type="RefSeq" id="WP_085773936.1">
    <property type="nucleotide sequence ID" value="NZ_AP027150.1"/>
</dbReference>
<protein>
    <submittedName>
        <fullName evidence="1">Transcriptional regulator</fullName>
    </submittedName>
</protein>
<dbReference type="EMBL" id="CP019949">
    <property type="protein sequence ID" value="ARN83910.1"/>
    <property type="molecule type" value="Genomic_DNA"/>
</dbReference>
<reference evidence="1 2" key="1">
    <citation type="submission" date="2017-02" db="EMBL/GenBank/DDBJ databases">
        <authorList>
            <person name="Peterson S.W."/>
        </authorList>
    </citation>
    <scope>NUCLEOTIDE SEQUENCE [LARGE SCALE GENOMIC DNA]</scope>
    <source>
        <strain evidence="1 2">S285</strain>
        <plasmid evidence="2">Plasmid p1</plasmid>
    </source>
</reference>
<evidence type="ECO:0000313" key="1">
    <source>
        <dbReference type="EMBL" id="ARN83910.1"/>
    </source>
</evidence>
<evidence type="ECO:0000313" key="2">
    <source>
        <dbReference type="Proteomes" id="UP000193978"/>
    </source>
</evidence>
<dbReference type="InterPro" id="IPR011660">
    <property type="entry name" value="VapB-like"/>
</dbReference>
<dbReference type="AlphaFoldDB" id="A0A1W6N223"/>
<keyword evidence="1" id="KW-0614">Plasmid</keyword>
<dbReference type="Pfam" id="PF07704">
    <property type="entry name" value="PSK_trans_fac"/>
    <property type="match status" value="1"/>
</dbReference>
<geneLocation type="plasmid" evidence="1 2">
    <name>p1</name>
</geneLocation>
<accession>A0A1W6N223</accession>
<proteinExistence type="predicted"/>